<dbReference type="EMBL" id="NMUH01000039">
    <property type="protein sequence ID" value="MQL69534.1"/>
    <property type="molecule type" value="Genomic_DNA"/>
</dbReference>
<dbReference type="Proteomes" id="UP000652761">
    <property type="component" value="Unassembled WGS sequence"/>
</dbReference>
<dbReference type="SUPFAM" id="SSF56214">
    <property type="entry name" value="4'-phosphopantetheinyl transferase"/>
    <property type="match status" value="2"/>
</dbReference>
<dbReference type="InterPro" id="IPR050559">
    <property type="entry name" value="P-Pant_transferase_sf"/>
</dbReference>
<dbReference type="PANTHER" id="PTHR12215:SF10">
    <property type="entry name" value="L-AMINOADIPATE-SEMIALDEHYDE DEHYDROGENASE-PHOSPHOPANTETHEINYL TRANSFERASE"/>
    <property type="match status" value="1"/>
</dbReference>
<proteinExistence type="predicted"/>
<dbReference type="InterPro" id="IPR055066">
    <property type="entry name" value="AASDHPPT_N"/>
</dbReference>
<dbReference type="Gene3D" id="3.90.470.20">
    <property type="entry name" value="4'-phosphopantetheinyl transferase domain"/>
    <property type="match status" value="1"/>
</dbReference>
<dbReference type="GO" id="GO:0019878">
    <property type="term" value="P:lysine biosynthetic process via aminoadipic acid"/>
    <property type="evidence" value="ECO:0007669"/>
    <property type="project" value="TreeGrafter"/>
</dbReference>
<dbReference type="InterPro" id="IPR008278">
    <property type="entry name" value="4-PPantetheinyl_Trfase_dom"/>
</dbReference>
<protein>
    <recommendedName>
        <fullName evidence="1">holo-[acyl-carrier-protein] synthase</fullName>
        <ecNumber evidence="1">2.7.8.7</ecNumber>
    </recommendedName>
</protein>
<feature type="domain" description="4'-phosphopantetheinyl transferase N-terminal" evidence="4">
    <location>
        <begin position="57"/>
        <end position="131"/>
    </location>
</feature>
<dbReference type="InterPro" id="IPR037143">
    <property type="entry name" value="4-PPantetheinyl_Trfase_dom_sf"/>
</dbReference>
<keyword evidence="2" id="KW-0808">Transferase</keyword>
<dbReference type="Pfam" id="PF22624">
    <property type="entry name" value="AASDHPPT_N"/>
    <property type="match status" value="1"/>
</dbReference>
<gene>
    <name evidence="5" type="ORF">Taro_001801</name>
</gene>
<dbReference type="GO" id="GO:0008897">
    <property type="term" value="F:holo-[acyl-carrier-protein] synthase activity"/>
    <property type="evidence" value="ECO:0007669"/>
    <property type="project" value="UniProtKB-EC"/>
</dbReference>
<dbReference type="PANTHER" id="PTHR12215">
    <property type="entry name" value="PHOSPHOPANTETHEINE TRANSFERASE"/>
    <property type="match status" value="1"/>
</dbReference>
<dbReference type="EC" id="2.7.8.7" evidence="1"/>
<sequence length="257" mass="29868">MEGGVRRWLVDISLWDPSPAQFSSFLALLPKYEHPAILRLIFGFLLFCNHLMTMSDARFLKLDDRKRALVSRLLQYSLVHEVLDIPHAEIKIKRTIEGKPYLNNSRQHVRYPNFNFSVSHSGNYVGIASEPVCLVGLDIVSDVLRQESSLNFINDFSSYFTHLEWKNITNAGNSNHTLSEFYRYWALKEAYVKALGNGLGYKLDRLEFHHIGWSNISVYVDGEESRDWKFWLFDLDEKHLVILLLSVCLSIHLSIYL</sequence>
<evidence type="ECO:0000256" key="1">
    <source>
        <dbReference type="ARBA" id="ARBA00013172"/>
    </source>
</evidence>
<evidence type="ECO:0000313" key="5">
    <source>
        <dbReference type="EMBL" id="MQL69534.1"/>
    </source>
</evidence>
<evidence type="ECO:0000259" key="4">
    <source>
        <dbReference type="Pfam" id="PF22624"/>
    </source>
</evidence>
<organism evidence="5 6">
    <name type="scientific">Colocasia esculenta</name>
    <name type="common">Wild taro</name>
    <name type="synonym">Arum esculentum</name>
    <dbReference type="NCBI Taxonomy" id="4460"/>
    <lineage>
        <taxon>Eukaryota</taxon>
        <taxon>Viridiplantae</taxon>
        <taxon>Streptophyta</taxon>
        <taxon>Embryophyta</taxon>
        <taxon>Tracheophyta</taxon>
        <taxon>Spermatophyta</taxon>
        <taxon>Magnoliopsida</taxon>
        <taxon>Liliopsida</taxon>
        <taxon>Araceae</taxon>
        <taxon>Aroideae</taxon>
        <taxon>Colocasieae</taxon>
        <taxon>Colocasia</taxon>
    </lineage>
</organism>
<evidence type="ECO:0000313" key="6">
    <source>
        <dbReference type="Proteomes" id="UP000652761"/>
    </source>
</evidence>
<accession>A0A843TJ23</accession>
<comment type="caution">
    <text evidence="5">The sequence shown here is derived from an EMBL/GenBank/DDBJ whole genome shotgun (WGS) entry which is preliminary data.</text>
</comment>
<feature type="domain" description="4'-phosphopantetheinyl transferase" evidence="3">
    <location>
        <begin position="135"/>
        <end position="237"/>
    </location>
</feature>
<dbReference type="GO" id="GO:0000287">
    <property type="term" value="F:magnesium ion binding"/>
    <property type="evidence" value="ECO:0007669"/>
    <property type="project" value="InterPro"/>
</dbReference>
<dbReference type="Pfam" id="PF01648">
    <property type="entry name" value="ACPS"/>
    <property type="match status" value="1"/>
</dbReference>
<dbReference type="FunFam" id="3.90.470.20:FF:000003">
    <property type="entry name" value="L-aminoadipate-semialdehyde dehydrogenase-phosphopantetheinyl transferase"/>
    <property type="match status" value="1"/>
</dbReference>
<name>A0A843TJ23_COLES</name>
<dbReference type="OrthoDB" id="26719at2759"/>
<reference evidence="5" key="1">
    <citation type="submission" date="2017-07" db="EMBL/GenBank/DDBJ databases">
        <title>Taro Niue Genome Assembly and Annotation.</title>
        <authorList>
            <person name="Atibalentja N."/>
            <person name="Keating K."/>
            <person name="Fields C.J."/>
        </authorList>
    </citation>
    <scope>NUCLEOTIDE SEQUENCE</scope>
    <source>
        <strain evidence="5">Niue_2</strain>
        <tissue evidence="5">Leaf</tissue>
    </source>
</reference>
<dbReference type="GO" id="GO:0005829">
    <property type="term" value="C:cytosol"/>
    <property type="evidence" value="ECO:0007669"/>
    <property type="project" value="TreeGrafter"/>
</dbReference>
<dbReference type="AlphaFoldDB" id="A0A843TJ23"/>
<evidence type="ECO:0000256" key="2">
    <source>
        <dbReference type="ARBA" id="ARBA00022679"/>
    </source>
</evidence>
<evidence type="ECO:0000259" key="3">
    <source>
        <dbReference type="Pfam" id="PF01648"/>
    </source>
</evidence>
<keyword evidence="6" id="KW-1185">Reference proteome</keyword>